<dbReference type="Proteomes" id="UP001295794">
    <property type="component" value="Unassembled WGS sequence"/>
</dbReference>
<dbReference type="AlphaFoldDB" id="A0AAD2H1X7"/>
<reference evidence="1" key="1">
    <citation type="submission" date="2023-11" db="EMBL/GenBank/DDBJ databases">
        <authorList>
            <person name="De Vega J J."/>
            <person name="De Vega J J."/>
        </authorList>
    </citation>
    <scope>NUCLEOTIDE SEQUENCE</scope>
</reference>
<accession>A0AAD2H1X7</accession>
<organism evidence="1 2">
    <name type="scientific">Mycena citricolor</name>
    <dbReference type="NCBI Taxonomy" id="2018698"/>
    <lineage>
        <taxon>Eukaryota</taxon>
        <taxon>Fungi</taxon>
        <taxon>Dikarya</taxon>
        <taxon>Basidiomycota</taxon>
        <taxon>Agaricomycotina</taxon>
        <taxon>Agaricomycetes</taxon>
        <taxon>Agaricomycetidae</taxon>
        <taxon>Agaricales</taxon>
        <taxon>Marasmiineae</taxon>
        <taxon>Mycenaceae</taxon>
        <taxon>Mycena</taxon>
    </lineage>
</organism>
<protein>
    <submittedName>
        <fullName evidence="1">Uncharacterized protein</fullName>
    </submittedName>
</protein>
<proteinExistence type="predicted"/>
<gene>
    <name evidence="1" type="ORF">MYCIT1_LOCUS10852</name>
</gene>
<dbReference type="EMBL" id="CAVNYO010000136">
    <property type="protein sequence ID" value="CAK5267928.1"/>
    <property type="molecule type" value="Genomic_DNA"/>
</dbReference>
<evidence type="ECO:0000313" key="1">
    <source>
        <dbReference type="EMBL" id="CAK5267928.1"/>
    </source>
</evidence>
<name>A0AAD2H1X7_9AGAR</name>
<feature type="non-terminal residue" evidence="1">
    <location>
        <position position="71"/>
    </location>
</feature>
<sequence>MKIHTVVYLWRSRRDGLTAHDLRVSAQVSLSSTRRRAKATTHHVRPRESRIELRMECARAAGEDDRIWAQS</sequence>
<comment type="caution">
    <text evidence="1">The sequence shown here is derived from an EMBL/GenBank/DDBJ whole genome shotgun (WGS) entry which is preliminary data.</text>
</comment>
<evidence type="ECO:0000313" key="2">
    <source>
        <dbReference type="Proteomes" id="UP001295794"/>
    </source>
</evidence>
<keyword evidence="2" id="KW-1185">Reference proteome</keyword>